<reference evidence="1" key="1">
    <citation type="submission" date="2018-02" db="EMBL/GenBank/DDBJ databases">
        <title>Rhizophora mucronata_Transcriptome.</title>
        <authorList>
            <person name="Meera S.P."/>
            <person name="Sreeshan A."/>
            <person name="Augustine A."/>
        </authorList>
    </citation>
    <scope>NUCLEOTIDE SEQUENCE</scope>
    <source>
        <tissue evidence="1">Leaf</tissue>
    </source>
</reference>
<proteinExistence type="predicted"/>
<sequence length="58" mass="6582">MVSEVTLRRSEATMVELFVCKPGNFALMSKKRFWRCILGLLSSDKKGAIGWMWMQGGV</sequence>
<protein>
    <submittedName>
        <fullName evidence="1">Uncharacterized protein</fullName>
    </submittedName>
</protein>
<evidence type="ECO:0000313" key="1">
    <source>
        <dbReference type="EMBL" id="MBW87594.1"/>
    </source>
</evidence>
<organism evidence="1">
    <name type="scientific">Rhizophora mucronata</name>
    <name type="common">Asiatic mangrove</name>
    <dbReference type="NCBI Taxonomy" id="61149"/>
    <lineage>
        <taxon>Eukaryota</taxon>
        <taxon>Viridiplantae</taxon>
        <taxon>Streptophyta</taxon>
        <taxon>Embryophyta</taxon>
        <taxon>Tracheophyta</taxon>
        <taxon>Spermatophyta</taxon>
        <taxon>Magnoliopsida</taxon>
        <taxon>eudicotyledons</taxon>
        <taxon>Gunneridae</taxon>
        <taxon>Pentapetalae</taxon>
        <taxon>rosids</taxon>
        <taxon>fabids</taxon>
        <taxon>Malpighiales</taxon>
        <taxon>Rhizophoraceae</taxon>
        <taxon>Rhizophora</taxon>
    </lineage>
</organism>
<dbReference type="EMBL" id="GGEC01007111">
    <property type="protein sequence ID" value="MBW87594.1"/>
    <property type="molecule type" value="Transcribed_RNA"/>
</dbReference>
<dbReference type="AlphaFoldDB" id="A0A2P2J292"/>
<name>A0A2P2J292_RHIMU</name>
<accession>A0A2P2J292</accession>